<protein>
    <submittedName>
        <fullName evidence="8">GNAT family N-acetyltransferase</fullName>
    </submittedName>
</protein>
<feature type="domain" description="N-acetyltransferase" evidence="7">
    <location>
        <begin position="738"/>
        <end position="902"/>
    </location>
</feature>
<evidence type="ECO:0000256" key="1">
    <source>
        <dbReference type="ARBA" id="ARBA00022598"/>
    </source>
</evidence>
<evidence type="ECO:0000259" key="7">
    <source>
        <dbReference type="PROSITE" id="PS51186"/>
    </source>
</evidence>
<evidence type="ECO:0000313" key="9">
    <source>
        <dbReference type="Proteomes" id="UP000281118"/>
    </source>
</evidence>
<keyword evidence="8" id="KW-0808">Transferase</keyword>
<dbReference type="InterPro" id="IPR013815">
    <property type="entry name" value="ATP_grasp_subdomain_1"/>
</dbReference>
<dbReference type="RefSeq" id="WP_126019645.1">
    <property type="nucleotide sequence ID" value="NZ_RXFT01000001.1"/>
</dbReference>
<dbReference type="InterPro" id="IPR032875">
    <property type="entry name" value="Succ_CoA_lig_flav_dom"/>
</dbReference>
<reference evidence="8 9" key="1">
    <citation type="submission" date="2018-12" db="EMBL/GenBank/DDBJ databases">
        <title>The genome sequences of Variovorax guangxiensis DSM 27352.</title>
        <authorList>
            <person name="Gao J."/>
            <person name="Sun J."/>
        </authorList>
    </citation>
    <scope>NUCLEOTIDE SEQUENCE [LARGE SCALE GENOMIC DNA]</scope>
    <source>
        <strain evidence="8 9">DSM 27352</strain>
    </source>
</reference>
<dbReference type="SMART" id="SM00881">
    <property type="entry name" value="CoA_binding"/>
    <property type="match status" value="1"/>
</dbReference>
<dbReference type="GO" id="GO:0046872">
    <property type="term" value="F:metal ion binding"/>
    <property type="evidence" value="ECO:0007669"/>
    <property type="project" value="InterPro"/>
</dbReference>
<comment type="similarity">
    <text evidence="4">In the N-terminal section; belongs to the acetate CoA ligase alpha subunit family.</text>
</comment>
<dbReference type="GO" id="GO:0005524">
    <property type="term" value="F:ATP binding"/>
    <property type="evidence" value="ECO:0007669"/>
    <property type="project" value="UniProtKB-UniRule"/>
</dbReference>
<dbReference type="InterPro" id="IPR043938">
    <property type="entry name" value="Ligase_CoA_dom"/>
</dbReference>
<dbReference type="PANTHER" id="PTHR43334">
    <property type="entry name" value="ACETATE--COA LIGASE [ADP-FORMING]"/>
    <property type="match status" value="1"/>
</dbReference>
<dbReference type="Pfam" id="PF19045">
    <property type="entry name" value="Ligase_CoA_2"/>
    <property type="match status" value="1"/>
</dbReference>
<dbReference type="GO" id="GO:0016747">
    <property type="term" value="F:acyltransferase activity, transferring groups other than amino-acyl groups"/>
    <property type="evidence" value="ECO:0007669"/>
    <property type="project" value="InterPro"/>
</dbReference>
<dbReference type="EMBL" id="RXFT01000001">
    <property type="protein sequence ID" value="RUR66211.1"/>
    <property type="molecule type" value="Genomic_DNA"/>
</dbReference>
<dbReference type="Proteomes" id="UP000281118">
    <property type="component" value="Unassembled WGS sequence"/>
</dbReference>
<dbReference type="PANTHER" id="PTHR43334:SF1">
    <property type="entry name" value="3-HYDROXYPROPIONATE--COA LIGASE [ADP-FORMING]"/>
    <property type="match status" value="1"/>
</dbReference>
<dbReference type="GO" id="GO:0043758">
    <property type="term" value="F:acetate-CoA ligase (ADP-forming) activity"/>
    <property type="evidence" value="ECO:0007669"/>
    <property type="project" value="InterPro"/>
</dbReference>
<dbReference type="InterPro" id="IPR036291">
    <property type="entry name" value="NAD(P)-bd_dom_sf"/>
</dbReference>
<keyword evidence="1" id="KW-0436">Ligase</keyword>
<dbReference type="SUPFAM" id="SSF52210">
    <property type="entry name" value="Succinyl-CoA synthetase domains"/>
    <property type="match status" value="2"/>
</dbReference>
<comment type="caution">
    <text evidence="8">The sequence shown here is derived from an EMBL/GenBank/DDBJ whole genome shotgun (WGS) entry which is preliminary data.</text>
</comment>
<name>A0A3S0Z0X1_9BURK</name>
<dbReference type="Pfam" id="PF00583">
    <property type="entry name" value="Acetyltransf_1"/>
    <property type="match status" value="1"/>
</dbReference>
<dbReference type="InterPro" id="IPR003781">
    <property type="entry name" value="CoA-bd"/>
</dbReference>
<dbReference type="CDD" id="cd04301">
    <property type="entry name" value="NAT_SF"/>
    <property type="match status" value="1"/>
</dbReference>
<dbReference type="OrthoDB" id="9807426at2"/>
<dbReference type="Gene3D" id="3.40.50.261">
    <property type="entry name" value="Succinyl-CoA synthetase domains"/>
    <property type="match status" value="2"/>
</dbReference>
<dbReference type="Gene3D" id="3.30.470.20">
    <property type="entry name" value="ATP-grasp fold, B domain"/>
    <property type="match status" value="1"/>
</dbReference>
<dbReference type="SUPFAM" id="SSF55729">
    <property type="entry name" value="Acyl-CoA N-acyltransferases (Nat)"/>
    <property type="match status" value="1"/>
</dbReference>
<dbReference type="InterPro" id="IPR011761">
    <property type="entry name" value="ATP-grasp"/>
</dbReference>
<dbReference type="PROSITE" id="PS51186">
    <property type="entry name" value="GNAT"/>
    <property type="match status" value="1"/>
</dbReference>
<dbReference type="Gene3D" id="3.30.1490.20">
    <property type="entry name" value="ATP-grasp fold, A domain"/>
    <property type="match status" value="1"/>
</dbReference>
<keyword evidence="2 5" id="KW-0547">Nucleotide-binding</keyword>
<dbReference type="Gene3D" id="3.40.50.720">
    <property type="entry name" value="NAD(P)-binding Rossmann-like Domain"/>
    <property type="match status" value="1"/>
</dbReference>
<dbReference type="Gene3D" id="3.40.630.30">
    <property type="match status" value="1"/>
</dbReference>
<dbReference type="Pfam" id="PF13607">
    <property type="entry name" value="Succ_CoA_lig"/>
    <property type="match status" value="1"/>
</dbReference>
<keyword evidence="3 5" id="KW-0067">ATP-binding</keyword>
<dbReference type="Pfam" id="PF13549">
    <property type="entry name" value="ATP-grasp_5"/>
    <property type="match status" value="1"/>
</dbReference>
<dbReference type="PROSITE" id="PS50975">
    <property type="entry name" value="ATP_GRASP"/>
    <property type="match status" value="1"/>
</dbReference>
<evidence type="ECO:0000256" key="4">
    <source>
        <dbReference type="ARBA" id="ARBA00060888"/>
    </source>
</evidence>
<gene>
    <name evidence="8" type="ORF">EJP67_03980</name>
</gene>
<evidence type="ECO:0000256" key="3">
    <source>
        <dbReference type="ARBA" id="ARBA00022840"/>
    </source>
</evidence>
<evidence type="ECO:0000256" key="5">
    <source>
        <dbReference type="PROSITE-ProRule" id="PRU00409"/>
    </source>
</evidence>
<dbReference type="InterPro" id="IPR016102">
    <property type="entry name" value="Succinyl-CoA_synth-like"/>
</dbReference>
<dbReference type="SUPFAM" id="SSF51735">
    <property type="entry name" value="NAD(P)-binding Rossmann-fold domains"/>
    <property type="match status" value="1"/>
</dbReference>
<accession>A0A3S0Z0X1</accession>
<dbReference type="InterPro" id="IPR000182">
    <property type="entry name" value="GNAT_dom"/>
</dbReference>
<evidence type="ECO:0000259" key="6">
    <source>
        <dbReference type="PROSITE" id="PS50975"/>
    </source>
</evidence>
<dbReference type="AlphaFoldDB" id="A0A3S0Z0X1"/>
<dbReference type="FunFam" id="3.30.1490.20:FF:000020">
    <property type="entry name" value="Protein lysine acetyltransferase"/>
    <property type="match status" value="1"/>
</dbReference>
<proteinExistence type="inferred from homology"/>
<organism evidence="8 9">
    <name type="scientific">Variovorax guangxiensis</name>
    <dbReference type="NCBI Taxonomy" id="1775474"/>
    <lineage>
        <taxon>Bacteria</taxon>
        <taxon>Pseudomonadati</taxon>
        <taxon>Pseudomonadota</taxon>
        <taxon>Betaproteobacteria</taxon>
        <taxon>Burkholderiales</taxon>
        <taxon>Comamonadaceae</taxon>
        <taxon>Variovorax</taxon>
    </lineage>
</organism>
<feature type="domain" description="ATP-grasp" evidence="6">
    <location>
        <begin position="487"/>
        <end position="523"/>
    </location>
</feature>
<sequence length="902" mass="96711">MDKHFLTPLFAPASIVAFVGNADGPGGQTPAGHTLREAFRAQRFDGTLRFLDVRTKGTLEELAQTHADLALIALAPGDVAAALEIAGRIGCKAAVVLSSGIGAEQASQWRKIARREGVHLLGPNSLGFQRPLLHLNASVAGPLAGSGPLALVAQSGALTASMLDWARQNGVGFSSVVSLGPHTSVDIPQVLDFLANDQATHSIIIYLEGIADARRFMSALRSASHAKPVVVLKAGRKPAGNEAAQTHSAAIVGSDDVFDAALRRAGAVRVRSFVELFSAAKCLASRYRPVGKRLAVVTNGGGPGVLAADWINEIGLDLGKLSAASQRVLQPTLPPLASLADLIDLSEEALPAHYRAAIDAASSDSQVDGVLAIFSPKAGIDAAATAKALADIPRPMNKPLLACWMGDSSVGKARSVLAEATIPSFRTPEAAVGAFGNIAAFYQNQQLLQQTPPPLSALAKPDIEGARLLIESVLAERRHVLTEMESKSLLSSFHIPITRTLLARSPSEAMMIATQLGFPVALKIDSPDIPHKSDVEGVALNVLNGTGARDTYVEMMERVARLAPEARINGVTVQKMVRARRGREIYVGMVTDEPFGPVIVFGAGGTMIELLNDRAMELPPLNQFLARRLIERSRVAETLGEWRGAHAVDMEALEDLLLRVSEMVCELPELREMDINPIIVDENGAISVDARIVVGSSSQAVAAHVGNAVNGYQHLAIMPYPARYRREWPLAGTGGGTYIVRPVHPNDAQMLQALVQGLSPESRWFRFVSRFHELPPTMLSRFTLIDYDREMALVAVIMERSVSPDGTVLESERIVGVSRYVTNPDQTSCEFSLVVADEFSGKGIGSRLMESIIDVARDKGLAEMDGLVLANNPDMLKLVRRLGFTVKPFPEDPDFKLVTYML</sequence>
<dbReference type="SUPFAM" id="SSF56059">
    <property type="entry name" value="Glutathione synthetase ATP-binding domain-like"/>
    <property type="match status" value="1"/>
</dbReference>
<evidence type="ECO:0000313" key="8">
    <source>
        <dbReference type="EMBL" id="RUR66211.1"/>
    </source>
</evidence>
<dbReference type="InterPro" id="IPR016181">
    <property type="entry name" value="Acyl_CoA_acyltransferase"/>
</dbReference>
<evidence type="ECO:0000256" key="2">
    <source>
        <dbReference type="ARBA" id="ARBA00022741"/>
    </source>
</evidence>
<dbReference type="InterPro" id="IPR051538">
    <property type="entry name" value="Acyl-CoA_Synth/Transferase"/>
</dbReference>